<gene>
    <name evidence="1" type="ORF">PISMIDRAFT_680597</name>
</gene>
<dbReference type="AlphaFoldDB" id="A0A0C9ZQU8"/>
<name>A0A0C9ZQU8_9AGAM</name>
<evidence type="ECO:0000313" key="1">
    <source>
        <dbReference type="EMBL" id="KIK22088.1"/>
    </source>
</evidence>
<reference evidence="2" key="2">
    <citation type="submission" date="2015-01" db="EMBL/GenBank/DDBJ databases">
        <title>Evolutionary Origins and Diversification of the Mycorrhizal Mutualists.</title>
        <authorList>
            <consortium name="DOE Joint Genome Institute"/>
            <consortium name="Mycorrhizal Genomics Consortium"/>
            <person name="Kohler A."/>
            <person name="Kuo A."/>
            <person name="Nagy L.G."/>
            <person name="Floudas D."/>
            <person name="Copeland A."/>
            <person name="Barry K.W."/>
            <person name="Cichocki N."/>
            <person name="Veneault-Fourrey C."/>
            <person name="LaButti K."/>
            <person name="Lindquist E.A."/>
            <person name="Lipzen A."/>
            <person name="Lundell T."/>
            <person name="Morin E."/>
            <person name="Murat C."/>
            <person name="Riley R."/>
            <person name="Ohm R."/>
            <person name="Sun H."/>
            <person name="Tunlid A."/>
            <person name="Henrissat B."/>
            <person name="Grigoriev I.V."/>
            <person name="Hibbett D.S."/>
            <person name="Martin F."/>
        </authorList>
    </citation>
    <scope>NUCLEOTIDE SEQUENCE [LARGE SCALE GENOMIC DNA]</scope>
    <source>
        <strain evidence="2">441</strain>
    </source>
</reference>
<protein>
    <submittedName>
        <fullName evidence="1">Uncharacterized protein</fullName>
    </submittedName>
</protein>
<dbReference type="Proteomes" id="UP000054018">
    <property type="component" value="Unassembled WGS sequence"/>
</dbReference>
<dbReference type="EMBL" id="KN833743">
    <property type="protein sequence ID" value="KIK22088.1"/>
    <property type="molecule type" value="Genomic_DNA"/>
</dbReference>
<sequence length="101" mass="11892">MYVVEVTVRWQATNRERVACWMTREPREDREWVHVLCPFSWDGTRAQHEGRAEDVWLCCIVELYMNLQCRVMGERTRLGDGEKKVGVQTFKQSASMVVLGR</sequence>
<keyword evidence="2" id="KW-1185">Reference proteome</keyword>
<dbReference type="HOGENOM" id="CLU_2292803_0_0_1"/>
<organism evidence="1 2">
    <name type="scientific">Pisolithus microcarpus 441</name>
    <dbReference type="NCBI Taxonomy" id="765257"/>
    <lineage>
        <taxon>Eukaryota</taxon>
        <taxon>Fungi</taxon>
        <taxon>Dikarya</taxon>
        <taxon>Basidiomycota</taxon>
        <taxon>Agaricomycotina</taxon>
        <taxon>Agaricomycetes</taxon>
        <taxon>Agaricomycetidae</taxon>
        <taxon>Boletales</taxon>
        <taxon>Sclerodermatineae</taxon>
        <taxon>Pisolithaceae</taxon>
        <taxon>Pisolithus</taxon>
    </lineage>
</organism>
<evidence type="ECO:0000313" key="2">
    <source>
        <dbReference type="Proteomes" id="UP000054018"/>
    </source>
</evidence>
<accession>A0A0C9ZQU8</accession>
<reference evidence="1 2" key="1">
    <citation type="submission" date="2014-04" db="EMBL/GenBank/DDBJ databases">
        <authorList>
            <consortium name="DOE Joint Genome Institute"/>
            <person name="Kuo A."/>
            <person name="Kohler A."/>
            <person name="Costa M.D."/>
            <person name="Nagy L.G."/>
            <person name="Floudas D."/>
            <person name="Copeland A."/>
            <person name="Barry K.W."/>
            <person name="Cichocki N."/>
            <person name="Veneault-Fourrey C."/>
            <person name="LaButti K."/>
            <person name="Lindquist E.A."/>
            <person name="Lipzen A."/>
            <person name="Lundell T."/>
            <person name="Morin E."/>
            <person name="Murat C."/>
            <person name="Sun H."/>
            <person name="Tunlid A."/>
            <person name="Henrissat B."/>
            <person name="Grigoriev I.V."/>
            <person name="Hibbett D.S."/>
            <person name="Martin F."/>
            <person name="Nordberg H.P."/>
            <person name="Cantor M.N."/>
            <person name="Hua S.X."/>
        </authorList>
    </citation>
    <scope>NUCLEOTIDE SEQUENCE [LARGE SCALE GENOMIC DNA]</scope>
    <source>
        <strain evidence="1 2">441</strain>
    </source>
</reference>
<proteinExistence type="predicted"/>